<feature type="transmembrane region" description="Helical" evidence="8">
    <location>
        <begin position="339"/>
        <end position="358"/>
    </location>
</feature>
<evidence type="ECO:0000256" key="3">
    <source>
        <dbReference type="ARBA" id="ARBA00022448"/>
    </source>
</evidence>
<organism evidence="9 10">
    <name type="scientific">Sporosarcina siberiensis</name>
    <dbReference type="NCBI Taxonomy" id="1365606"/>
    <lineage>
        <taxon>Bacteria</taxon>
        <taxon>Bacillati</taxon>
        <taxon>Bacillota</taxon>
        <taxon>Bacilli</taxon>
        <taxon>Bacillales</taxon>
        <taxon>Caryophanaceae</taxon>
        <taxon>Sporosarcina</taxon>
    </lineage>
</organism>
<keyword evidence="5 8" id="KW-0812">Transmembrane</keyword>
<comment type="subcellular location">
    <subcellularLocation>
        <location evidence="1">Membrane</location>
        <topology evidence="1">Multi-pass membrane protein</topology>
    </subcellularLocation>
</comment>
<feature type="transmembrane region" description="Helical" evidence="8">
    <location>
        <begin position="32"/>
        <end position="58"/>
    </location>
</feature>
<keyword evidence="7 8" id="KW-0472">Membrane</keyword>
<dbReference type="RefSeq" id="WP_381536475.1">
    <property type="nucleotide sequence ID" value="NZ_JBHUGI010000015.1"/>
</dbReference>
<dbReference type="InterPro" id="IPR004761">
    <property type="entry name" value="Spore_GerAB"/>
</dbReference>
<feature type="transmembrane region" description="Helical" evidence="8">
    <location>
        <begin position="215"/>
        <end position="238"/>
    </location>
</feature>
<evidence type="ECO:0000256" key="4">
    <source>
        <dbReference type="ARBA" id="ARBA00022544"/>
    </source>
</evidence>
<feature type="transmembrane region" description="Helical" evidence="8">
    <location>
        <begin position="308"/>
        <end position="327"/>
    </location>
</feature>
<keyword evidence="4" id="KW-0309">Germination</keyword>
<dbReference type="PANTHER" id="PTHR34975:SF2">
    <property type="entry name" value="SPORE GERMINATION PROTEIN A2"/>
    <property type="match status" value="1"/>
</dbReference>
<protein>
    <submittedName>
        <fullName evidence="9">GerAB/ArcD/ProY family transporter</fullName>
    </submittedName>
</protein>
<sequence length="364" mass="42245">MNRYTYYLITVTMITNTVSTVPNILLNNTKNGAIFSMVIGGIVGLLMIYISMLFFNHFPGQGLPELMKEYTPKWFHYPILIYFVIMWYLAGTLTLVTFTFMLVTFLSPEMTILTMITPFLIIISYGVLMKTKNVLYSTEIIFLLIFPIILYSYIKAYGSSTLNWDYVKLAVMHANKLPTYDVVTASAFIFTGVVNLAIFNRYFLRKEVFGAKQVVIIGLTSFFILFTTYFIPIGFGGFENVDNLLYPWISTTDSIRIKFGLIERLVFMFMFYFVSIAILSMIIHWHVAAQLLESVVYFKNLKWKETNLTPHIIGLCFTLVAIVLSLQMTEHQLFEFARFIYNIVPIFFFVFLFTMWLIKRGATK</sequence>
<evidence type="ECO:0000313" key="10">
    <source>
        <dbReference type="Proteomes" id="UP001597218"/>
    </source>
</evidence>
<evidence type="ECO:0000313" key="9">
    <source>
        <dbReference type="EMBL" id="MFD1927745.1"/>
    </source>
</evidence>
<evidence type="ECO:0000256" key="8">
    <source>
        <dbReference type="SAM" id="Phobius"/>
    </source>
</evidence>
<comment type="similarity">
    <text evidence="2">Belongs to the amino acid-polyamine-organocation (APC) superfamily. Spore germination protein (SGP) (TC 2.A.3.9) family.</text>
</comment>
<name>A0ABW4SFY1_9BACL</name>
<feature type="transmembrane region" description="Helical" evidence="8">
    <location>
        <begin position="79"/>
        <end position="104"/>
    </location>
</feature>
<dbReference type="PANTHER" id="PTHR34975">
    <property type="entry name" value="SPORE GERMINATION PROTEIN A2"/>
    <property type="match status" value="1"/>
</dbReference>
<feature type="transmembrane region" description="Helical" evidence="8">
    <location>
        <begin position="135"/>
        <end position="154"/>
    </location>
</feature>
<comment type="caution">
    <text evidence="9">The sequence shown here is derived from an EMBL/GenBank/DDBJ whole genome shotgun (WGS) entry which is preliminary data.</text>
</comment>
<dbReference type="EMBL" id="JBHUGI010000015">
    <property type="protein sequence ID" value="MFD1927745.1"/>
    <property type="molecule type" value="Genomic_DNA"/>
</dbReference>
<dbReference type="Proteomes" id="UP001597218">
    <property type="component" value="Unassembled WGS sequence"/>
</dbReference>
<evidence type="ECO:0000256" key="2">
    <source>
        <dbReference type="ARBA" id="ARBA00007998"/>
    </source>
</evidence>
<evidence type="ECO:0000256" key="6">
    <source>
        <dbReference type="ARBA" id="ARBA00022989"/>
    </source>
</evidence>
<reference evidence="10" key="1">
    <citation type="journal article" date="2019" name="Int. J. Syst. Evol. Microbiol.">
        <title>The Global Catalogue of Microorganisms (GCM) 10K type strain sequencing project: providing services to taxonomists for standard genome sequencing and annotation.</title>
        <authorList>
            <consortium name="The Broad Institute Genomics Platform"/>
            <consortium name="The Broad Institute Genome Sequencing Center for Infectious Disease"/>
            <person name="Wu L."/>
            <person name="Ma J."/>
        </authorList>
    </citation>
    <scope>NUCLEOTIDE SEQUENCE [LARGE SCALE GENOMIC DNA]</scope>
    <source>
        <strain evidence="10">CGMCC 4.7177</strain>
    </source>
</reference>
<accession>A0ABW4SFY1</accession>
<gene>
    <name evidence="9" type="ORF">ACFSFY_06680</name>
</gene>
<feature type="transmembrane region" description="Helical" evidence="8">
    <location>
        <begin position="182"/>
        <end position="203"/>
    </location>
</feature>
<feature type="transmembrane region" description="Helical" evidence="8">
    <location>
        <begin position="7"/>
        <end position="26"/>
    </location>
</feature>
<keyword evidence="6 8" id="KW-1133">Transmembrane helix</keyword>
<evidence type="ECO:0000256" key="1">
    <source>
        <dbReference type="ARBA" id="ARBA00004141"/>
    </source>
</evidence>
<evidence type="ECO:0000256" key="5">
    <source>
        <dbReference type="ARBA" id="ARBA00022692"/>
    </source>
</evidence>
<proteinExistence type="inferred from homology"/>
<feature type="transmembrane region" description="Helical" evidence="8">
    <location>
        <begin position="110"/>
        <end position="128"/>
    </location>
</feature>
<evidence type="ECO:0000256" key="7">
    <source>
        <dbReference type="ARBA" id="ARBA00023136"/>
    </source>
</evidence>
<keyword evidence="10" id="KW-1185">Reference proteome</keyword>
<feature type="transmembrane region" description="Helical" evidence="8">
    <location>
        <begin position="265"/>
        <end position="287"/>
    </location>
</feature>
<keyword evidence="3" id="KW-0813">Transport</keyword>
<dbReference type="Pfam" id="PF03845">
    <property type="entry name" value="Spore_permease"/>
    <property type="match status" value="1"/>
</dbReference>